<dbReference type="Gene3D" id="3.90.550.10">
    <property type="entry name" value="Spore Coat Polysaccharide Biosynthesis Protein SpsA, Chain A"/>
    <property type="match status" value="1"/>
</dbReference>
<evidence type="ECO:0000256" key="5">
    <source>
        <dbReference type="ARBA" id="ARBA00022692"/>
    </source>
</evidence>
<keyword evidence="8" id="KW-0333">Golgi apparatus</keyword>
<evidence type="ECO:0000256" key="3">
    <source>
        <dbReference type="ARBA" id="ARBA00022676"/>
    </source>
</evidence>
<keyword evidence="5 11" id="KW-0812">Transmembrane</keyword>
<evidence type="ECO:0000313" key="12">
    <source>
        <dbReference type="EMBL" id="KAK6930584.1"/>
    </source>
</evidence>
<feature type="transmembrane region" description="Helical" evidence="11">
    <location>
        <begin position="20"/>
        <end position="38"/>
    </location>
</feature>
<evidence type="ECO:0000256" key="7">
    <source>
        <dbReference type="ARBA" id="ARBA00022989"/>
    </source>
</evidence>
<keyword evidence="3" id="KW-0328">Glycosyltransferase</keyword>
<dbReference type="AlphaFoldDB" id="A0AAN8Z8G7"/>
<dbReference type="GO" id="GO:0000139">
    <property type="term" value="C:Golgi membrane"/>
    <property type="evidence" value="ECO:0007669"/>
    <property type="project" value="UniProtKB-SubCell"/>
</dbReference>
<evidence type="ECO:0000256" key="6">
    <source>
        <dbReference type="ARBA" id="ARBA00022968"/>
    </source>
</evidence>
<dbReference type="Pfam" id="PF05637">
    <property type="entry name" value="Glyco_transf_34"/>
    <property type="match status" value="1"/>
</dbReference>
<evidence type="ECO:0000256" key="4">
    <source>
        <dbReference type="ARBA" id="ARBA00022679"/>
    </source>
</evidence>
<keyword evidence="13" id="KW-1185">Reference proteome</keyword>
<protein>
    <submittedName>
        <fullName evidence="12">Glycosyltransferase 34</fullName>
    </submittedName>
</protein>
<dbReference type="GO" id="GO:0005768">
    <property type="term" value="C:endosome"/>
    <property type="evidence" value="ECO:0007669"/>
    <property type="project" value="TreeGrafter"/>
</dbReference>
<keyword evidence="4" id="KW-0808">Transferase</keyword>
<dbReference type="FunFam" id="3.90.550.10:FF:000101">
    <property type="entry name" value="Probable glycosyltransferase 5"/>
    <property type="match status" value="1"/>
</dbReference>
<dbReference type="Proteomes" id="UP001370490">
    <property type="component" value="Unassembled WGS sequence"/>
</dbReference>
<gene>
    <name evidence="12" type="ORF">RJ641_004678</name>
</gene>
<comment type="caution">
    <text evidence="12">The sequence shown here is derived from an EMBL/GenBank/DDBJ whole genome shotgun (WGS) entry which is preliminary data.</text>
</comment>
<keyword evidence="9 11" id="KW-0472">Membrane</keyword>
<evidence type="ECO:0000256" key="11">
    <source>
        <dbReference type="SAM" id="Phobius"/>
    </source>
</evidence>
<dbReference type="PANTHER" id="PTHR31311">
    <property type="entry name" value="XYLOGLUCAN 6-XYLOSYLTRANSFERASE 5-RELATED-RELATED"/>
    <property type="match status" value="1"/>
</dbReference>
<sequence length="441" mass="51447">MASIFKNHNRPKPSSSYSGCFIFISGALCAFFMVWTLGTLGNPFNSLYTLIIGSSQQHSSRNPLLDPSEPTYFDDPSLSYSVLNPMKNWDQKRKKWLETHPSFAVRKNRIFLVTGSQPAPCKNPDGDHLLLRLFKNKVDYCRIHDIDIFYNNIFLEPKINTVWSKLPIIKAAMMSHPEAEWIWWLDSDAIITDMEFKLPMNKYKNHNLVIHGWPDMIFEKKSWVGANTGSFLLRNCQWTMDFLNEWISMGPQTAKFSEWGQIISKTLTDKSFPVADDQSAFIYLLLTQKNKWGDKIFLEYDYLLESYWLVIVRKFEDYIDKYTQTEMEERRLRRRHGEKVSGFYGELRDKYLKRKDGENWRRPFVTHFTGCQPCNGQHNPEYTAESCRNGMERALNFADNQILRKLGFVHQNLIGVDDADLSLLFPHCSLDVESGVECNAD</sequence>
<evidence type="ECO:0000256" key="1">
    <source>
        <dbReference type="ARBA" id="ARBA00004323"/>
    </source>
</evidence>
<dbReference type="InterPro" id="IPR029044">
    <property type="entry name" value="Nucleotide-diphossugar_trans"/>
</dbReference>
<keyword evidence="10" id="KW-0325">Glycoprotein</keyword>
<evidence type="ECO:0000256" key="10">
    <source>
        <dbReference type="ARBA" id="ARBA00023180"/>
    </source>
</evidence>
<dbReference type="PANTHER" id="PTHR31311:SF17">
    <property type="entry name" value="GALACTOSYL TRANSFERASE GMA12_MNN10 FAMILY PROTEIN"/>
    <property type="match status" value="1"/>
</dbReference>
<evidence type="ECO:0000313" key="13">
    <source>
        <dbReference type="Proteomes" id="UP001370490"/>
    </source>
</evidence>
<dbReference type="EMBL" id="JBAMMX010000012">
    <property type="protein sequence ID" value="KAK6930584.1"/>
    <property type="molecule type" value="Genomic_DNA"/>
</dbReference>
<dbReference type="GO" id="GO:0005802">
    <property type="term" value="C:trans-Golgi network"/>
    <property type="evidence" value="ECO:0007669"/>
    <property type="project" value="TreeGrafter"/>
</dbReference>
<proteinExistence type="inferred from homology"/>
<evidence type="ECO:0000256" key="9">
    <source>
        <dbReference type="ARBA" id="ARBA00023136"/>
    </source>
</evidence>
<organism evidence="12 13">
    <name type="scientific">Dillenia turbinata</name>
    <dbReference type="NCBI Taxonomy" id="194707"/>
    <lineage>
        <taxon>Eukaryota</taxon>
        <taxon>Viridiplantae</taxon>
        <taxon>Streptophyta</taxon>
        <taxon>Embryophyta</taxon>
        <taxon>Tracheophyta</taxon>
        <taxon>Spermatophyta</taxon>
        <taxon>Magnoliopsida</taxon>
        <taxon>eudicotyledons</taxon>
        <taxon>Gunneridae</taxon>
        <taxon>Pentapetalae</taxon>
        <taxon>Dilleniales</taxon>
        <taxon>Dilleniaceae</taxon>
        <taxon>Dillenia</taxon>
    </lineage>
</organism>
<evidence type="ECO:0000256" key="2">
    <source>
        <dbReference type="ARBA" id="ARBA00005664"/>
    </source>
</evidence>
<name>A0AAN8Z8G7_9MAGN</name>
<dbReference type="GO" id="GO:0008378">
    <property type="term" value="F:galactosyltransferase activity"/>
    <property type="evidence" value="ECO:0007669"/>
    <property type="project" value="TreeGrafter"/>
</dbReference>
<reference evidence="12 13" key="1">
    <citation type="submission" date="2023-12" db="EMBL/GenBank/DDBJ databases">
        <title>A high-quality genome assembly for Dillenia turbinata (Dilleniales).</title>
        <authorList>
            <person name="Chanderbali A."/>
        </authorList>
    </citation>
    <scope>NUCLEOTIDE SEQUENCE [LARGE SCALE GENOMIC DNA]</scope>
    <source>
        <strain evidence="12">LSX21</strain>
        <tissue evidence="12">Leaf</tissue>
    </source>
</reference>
<dbReference type="InterPro" id="IPR008630">
    <property type="entry name" value="Glyco_trans_34"/>
</dbReference>
<keyword evidence="6" id="KW-0735">Signal-anchor</keyword>
<evidence type="ECO:0000256" key="8">
    <source>
        <dbReference type="ARBA" id="ARBA00023034"/>
    </source>
</evidence>
<comment type="subcellular location">
    <subcellularLocation>
        <location evidence="1">Golgi apparatus membrane</location>
        <topology evidence="1">Single-pass type II membrane protein</topology>
    </subcellularLocation>
</comment>
<keyword evidence="7 11" id="KW-1133">Transmembrane helix</keyword>
<accession>A0AAN8Z8G7</accession>
<comment type="similarity">
    <text evidence="2">Belongs to the glycosyltransferase 34 family.</text>
</comment>